<keyword evidence="1" id="KW-0812">Transmembrane</keyword>
<reference evidence="2 3" key="1">
    <citation type="submission" date="2020-10" db="EMBL/GenBank/DDBJ databases">
        <title>Ca. Dormibacterota MAGs.</title>
        <authorList>
            <person name="Montgomery K."/>
        </authorList>
    </citation>
    <scope>NUCLEOTIDE SEQUENCE [LARGE SCALE GENOMIC DNA]</scope>
    <source>
        <strain evidence="2">SC8812_S17_18</strain>
    </source>
</reference>
<gene>
    <name evidence="2" type="ORF">JF886_13665</name>
</gene>
<dbReference type="RefSeq" id="WP_337313400.1">
    <property type="nucleotide sequence ID" value="NZ_JAEKNS010000137.1"/>
</dbReference>
<keyword evidence="1" id="KW-1133">Transmembrane helix</keyword>
<keyword evidence="1" id="KW-0472">Membrane</keyword>
<evidence type="ECO:0000313" key="2">
    <source>
        <dbReference type="EMBL" id="MBJ7595877.1"/>
    </source>
</evidence>
<feature type="transmembrane region" description="Helical" evidence="1">
    <location>
        <begin position="158"/>
        <end position="179"/>
    </location>
</feature>
<dbReference type="Proteomes" id="UP000606991">
    <property type="component" value="Unassembled WGS sequence"/>
</dbReference>
<evidence type="ECO:0000256" key="1">
    <source>
        <dbReference type="SAM" id="Phobius"/>
    </source>
</evidence>
<proteinExistence type="predicted"/>
<name>A0A934K238_9BACT</name>
<accession>A0A934K238</accession>
<dbReference type="EMBL" id="JAEKNS010000137">
    <property type="protein sequence ID" value="MBJ7595877.1"/>
    <property type="molecule type" value="Genomic_DNA"/>
</dbReference>
<organism evidence="2 3">
    <name type="scientific">Candidatus Aeolococcus gillhamiae</name>
    <dbReference type="NCBI Taxonomy" id="3127015"/>
    <lineage>
        <taxon>Bacteria</taxon>
        <taxon>Bacillati</taxon>
        <taxon>Candidatus Dormiibacterota</taxon>
        <taxon>Candidatus Dormibacteria</taxon>
        <taxon>Candidatus Aeolococcales</taxon>
        <taxon>Candidatus Aeolococcaceae</taxon>
        <taxon>Candidatus Aeolococcus</taxon>
    </lineage>
</organism>
<evidence type="ECO:0000313" key="3">
    <source>
        <dbReference type="Proteomes" id="UP000606991"/>
    </source>
</evidence>
<sequence>MSLSKAMRIFTAVPAPAAKHLSRRRTPGLRTGAVGATLMLVFACALLLAATTAAAANEGPRPTPAFAAKPPLLPTPTLAPLPVVVSPAPSRHVATRPPAAATPSPLLLPIAPPAPRPAPPATSPPGAVEGIQVQSPRILAPVAVLPAPASSSGAGSSVVPLGLLAAFVATLLIATGLTARHRL</sequence>
<comment type="caution">
    <text evidence="2">The sequence shown here is derived from an EMBL/GenBank/DDBJ whole genome shotgun (WGS) entry which is preliminary data.</text>
</comment>
<protein>
    <submittedName>
        <fullName evidence="2">Uncharacterized protein</fullName>
    </submittedName>
</protein>
<dbReference type="AlphaFoldDB" id="A0A934K238"/>